<dbReference type="EMBL" id="LSFN01000002">
    <property type="protein sequence ID" value="OAB77656.1"/>
    <property type="molecule type" value="Genomic_DNA"/>
</dbReference>
<keyword evidence="5" id="KW-1185">Reference proteome</keyword>
<evidence type="ECO:0000256" key="1">
    <source>
        <dbReference type="ARBA" id="ARBA00005801"/>
    </source>
</evidence>
<organism evidence="4 5">
    <name type="scientific">Paenibacillus crassostreae</name>
    <dbReference type="NCBI Taxonomy" id="1763538"/>
    <lineage>
        <taxon>Bacteria</taxon>
        <taxon>Bacillati</taxon>
        <taxon>Bacillota</taxon>
        <taxon>Bacilli</taxon>
        <taxon>Bacillales</taxon>
        <taxon>Paenibacillaceae</taxon>
        <taxon>Paenibacillus</taxon>
    </lineage>
</organism>
<keyword evidence="2" id="KW-0812">Transmembrane</keyword>
<dbReference type="Proteomes" id="UP000077134">
    <property type="component" value="Unassembled WGS sequence"/>
</dbReference>
<feature type="transmembrane region" description="Helical" evidence="2">
    <location>
        <begin position="151"/>
        <end position="169"/>
    </location>
</feature>
<proteinExistence type="inferred from homology"/>
<feature type="transmembrane region" description="Helical" evidence="2">
    <location>
        <begin position="25"/>
        <end position="43"/>
    </location>
</feature>
<dbReference type="GO" id="GO:0004190">
    <property type="term" value="F:aspartic-type endopeptidase activity"/>
    <property type="evidence" value="ECO:0007669"/>
    <property type="project" value="InterPro"/>
</dbReference>
<feature type="transmembrane region" description="Helical" evidence="2">
    <location>
        <begin position="50"/>
        <end position="70"/>
    </location>
</feature>
<dbReference type="GO" id="GO:0006465">
    <property type="term" value="P:signal peptide processing"/>
    <property type="evidence" value="ECO:0007669"/>
    <property type="project" value="TreeGrafter"/>
</dbReference>
<keyword evidence="2" id="KW-0472">Membrane</keyword>
<dbReference type="PANTHER" id="PTHR30487">
    <property type="entry name" value="TYPE 4 PREPILIN-LIKE PROTEINS LEADER PEPTIDE-PROCESSING ENZYME"/>
    <property type="match status" value="1"/>
</dbReference>
<evidence type="ECO:0000313" key="5">
    <source>
        <dbReference type="Proteomes" id="UP000077134"/>
    </source>
</evidence>
<reference evidence="4 5" key="1">
    <citation type="submission" date="2016-02" db="EMBL/GenBank/DDBJ databases">
        <title>Paenibacillus sp. LPB0068, isolated from Crassostrea gigas.</title>
        <authorList>
            <person name="Shin S.-K."/>
            <person name="Yi H."/>
        </authorList>
    </citation>
    <scope>NUCLEOTIDE SEQUENCE [LARGE SCALE GENOMIC DNA]</scope>
    <source>
        <strain evidence="4 5">LPB0068</strain>
    </source>
</reference>
<evidence type="ECO:0000259" key="3">
    <source>
        <dbReference type="Pfam" id="PF01478"/>
    </source>
</evidence>
<evidence type="ECO:0000313" key="4">
    <source>
        <dbReference type="EMBL" id="OAB77656.1"/>
    </source>
</evidence>
<dbReference type="GO" id="GO:0005886">
    <property type="term" value="C:plasma membrane"/>
    <property type="evidence" value="ECO:0007669"/>
    <property type="project" value="TreeGrafter"/>
</dbReference>
<dbReference type="KEGG" id="pcx:LPB68_08110"/>
<dbReference type="PANTHER" id="PTHR30487:SF0">
    <property type="entry name" value="PREPILIN LEADER PEPTIDASE_N-METHYLTRANSFERASE-RELATED"/>
    <property type="match status" value="1"/>
</dbReference>
<gene>
    <name evidence="4" type="ORF">PNBC_01190</name>
</gene>
<name>A0A167GKH3_9BACL</name>
<feature type="transmembrane region" description="Helical" evidence="2">
    <location>
        <begin position="90"/>
        <end position="114"/>
    </location>
</feature>
<dbReference type="STRING" id="1763538.LPB68_08110"/>
<protein>
    <submittedName>
        <fullName evidence="4">Peptidase A24</fullName>
    </submittedName>
</protein>
<feature type="domain" description="Prepilin type IV endopeptidase peptidase" evidence="3">
    <location>
        <begin position="9"/>
        <end position="109"/>
    </location>
</feature>
<dbReference type="OrthoDB" id="5508079at2"/>
<comment type="similarity">
    <text evidence="1">Belongs to the peptidase A24 family.</text>
</comment>
<dbReference type="RefSeq" id="WP_068654434.1">
    <property type="nucleotide sequence ID" value="NZ_CP017770.1"/>
</dbReference>
<sequence>MEVAHIGCALLVISAFITDIKSMKIPNKLTIPAILCGLIYHIIVNGWSGALFAGKGFITGFIILLIMYWMGAVGAGDVKLFGGIGAWTGILFTIQTLLYSVLFAGAIGIAILLWRRETFSRLREVVRGIAGFFLFKDIAILKNWSKEQIRFPFMLAVLPGIICAYLYAFPN</sequence>
<dbReference type="Pfam" id="PF01478">
    <property type="entry name" value="Peptidase_A24"/>
    <property type="match status" value="1"/>
</dbReference>
<keyword evidence="2" id="KW-1133">Transmembrane helix</keyword>
<evidence type="ECO:0000256" key="2">
    <source>
        <dbReference type="SAM" id="Phobius"/>
    </source>
</evidence>
<dbReference type="AlphaFoldDB" id="A0A167GKH3"/>
<accession>A0A167GKH3</accession>
<dbReference type="InterPro" id="IPR050882">
    <property type="entry name" value="Prepilin_peptidase/N-MTase"/>
</dbReference>
<dbReference type="Gene3D" id="1.20.120.1220">
    <property type="match status" value="1"/>
</dbReference>
<dbReference type="InterPro" id="IPR000045">
    <property type="entry name" value="Prepilin_IV_endopep_pep"/>
</dbReference>
<comment type="caution">
    <text evidence="4">The sequence shown here is derived from an EMBL/GenBank/DDBJ whole genome shotgun (WGS) entry which is preliminary data.</text>
</comment>